<dbReference type="GO" id="GO:0038023">
    <property type="term" value="F:signaling receptor activity"/>
    <property type="evidence" value="ECO:0000318"/>
    <property type="project" value="GO_Central"/>
</dbReference>
<dbReference type="PANTHER" id="PTHR44755">
    <property type="entry name" value="NATRIURETIC PEPTIDE RECEPTOR 3-RELATED"/>
    <property type="match status" value="1"/>
</dbReference>
<reference evidence="10" key="2">
    <citation type="submission" date="2025-08" db="UniProtKB">
        <authorList>
            <consortium name="Ensembl"/>
        </authorList>
    </citation>
    <scope>IDENTIFICATION</scope>
</reference>
<dbReference type="Ensembl" id="ENSCINT00000032886.1">
    <property type="protein sequence ID" value="ENSCINP00000034873.1"/>
    <property type="gene ID" value="ENSCING00000021958.1"/>
</dbReference>
<evidence type="ECO:0000313" key="11">
    <source>
        <dbReference type="Proteomes" id="UP000008144"/>
    </source>
</evidence>
<protein>
    <submittedName>
        <fullName evidence="10">Atrial natriuretic peptide receptor 3-like</fullName>
    </submittedName>
</protein>
<feature type="chain" id="PRO_5003577105" evidence="8">
    <location>
        <begin position="19"/>
        <end position="426"/>
    </location>
</feature>
<dbReference type="GO" id="GO:0007165">
    <property type="term" value="P:signal transduction"/>
    <property type="evidence" value="ECO:0000318"/>
    <property type="project" value="GO_Central"/>
</dbReference>
<dbReference type="HOGENOM" id="CLU_013995_1_0_1"/>
<dbReference type="PANTHER" id="PTHR44755:SF11">
    <property type="entry name" value="ATRIAL NATRIURETIC PEPTIDE RECEPTOR 3 ISOFORM X1"/>
    <property type="match status" value="1"/>
</dbReference>
<sequence>FKCVLAFVMCSQIPSGLPQPSGENPDPPQTVNVVVMVPFEGEYLFRRDVIQPGVEYALRTLRRNDGPLTRDLQFNVTYRNSQCNRKAALEAVDFYYGQCGTSDVTNSMTSPLLFLGPVCNDATSMVATFAGKWNVPVISPGSHAAWIIPGEEYPMLTRITPSYIDLAYFIHNVFVMLNHGVTYPVHLIYEDREEDSECHNLMQAVYSVFHNDAVVLQVTTRHAISDVTFHAESFIADIGYPNVVLMCASSPLVRKVMLAASAHGVAVPGRNEWYAIDLHNDSYYAAGAWKQGDEQDLKAKIAYRALQVITFIVTKTPEFNRFSTTILNEYRSRGVTHSETQQVNEYVEGFHDAIMLYARALNATMNQGLDIRNGTSVSANMRNITFQGISGPVTIDLYGDRNGDYSIIGMKNIETGTFEKVIDYYG</sequence>
<dbReference type="InParanoid" id="H2XYY9"/>
<dbReference type="OMA" id="ETRVMEH"/>
<dbReference type="AlphaFoldDB" id="H2XYY9"/>
<accession>H2XYY9</accession>
<dbReference type="InterPro" id="IPR052612">
    <property type="entry name" value="ANP_Clearance_Receptor"/>
</dbReference>
<dbReference type="STRING" id="7719.ENSCINP00000034873"/>
<keyword evidence="11" id="KW-1185">Reference proteome</keyword>
<evidence type="ECO:0000256" key="2">
    <source>
        <dbReference type="ARBA" id="ARBA00022692"/>
    </source>
</evidence>
<dbReference type="Gene3D" id="3.40.50.2300">
    <property type="match status" value="2"/>
</dbReference>
<organism evidence="10 11">
    <name type="scientific">Ciona intestinalis</name>
    <name type="common">Transparent sea squirt</name>
    <name type="synonym">Ascidia intestinalis</name>
    <dbReference type="NCBI Taxonomy" id="7719"/>
    <lineage>
        <taxon>Eukaryota</taxon>
        <taxon>Metazoa</taxon>
        <taxon>Chordata</taxon>
        <taxon>Tunicata</taxon>
        <taxon>Ascidiacea</taxon>
        <taxon>Phlebobranchia</taxon>
        <taxon>Cionidae</taxon>
        <taxon>Ciona</taxon>
    </lineage>
</organism>
<evidence type="ECO:0000256" key="4">
    <source>
        <dbReference type="ARBA" id="ARBA00022989"/>
    </source>
</evidence>
<evidence type="ECO:0000256" key="5">
    <source>
        <dbReference type="ARBA" id="ARBA00023136"/>
    </source>
</evidence>
<name>H2XYY9_CIOIN</name>
<dbReference type="InterPro" id="IPR001828">
    <property type="entry name" value="ANF_lig-bd_rcpt"/>
</dbReference>
<dbReference type="GO" id="GO:0017046">
    <property type="term" value="F:peptide hormone binding"/>
    <property type="evidence" value="ECO:0000318"/>
    <property type="project" value="GO_Central"/>
</dbReference>
<comment type="subcellular location">
    <subcellularLocation>
        <location evidence="1">Membrane</location>
        <topology evidence="1">Single-pass type I membrane protein</topology>
    </subcellularLocation>
</comment>
<keyword evidence="5" id="KW-0472">Membrane</keyword>
<keyword evidence="2" id="KW-0812">Transmembrane</keyword>
<reference evidence="11" key="1">
    <citation type="journal article" date="2002" name="Science">
        <title>The draft genome of Ciona intestinalis: insights into chordate and vertebrate origins.</title>
        <authorList>
            <person name="Dehal P."/>
            <person name="Satou Y."/>
            <person name="Campbell R.K."/>
            <person name="Chapman J."/>
            <person name="Degnan B."/>
            <person name="De Tomaso A."/>
            <person name="Davidson B."/>
            <person name="Di Gregorio A."/>
            <person name="Gelpke M."/>
            <person name="Goodstein D.M."/>
            <person name="Harafuji N."/>
            <person name="Hastings K.E."/>
            <person name="Ho I."/>
            <person name="Hotta K."/>
            <person name="Huang W."/>
            <person name="Kawashima T."/>
            <person name="Lemaire P."/>
            <person name="Martinez D."/>
            <person name="Meinertzhagen I.A."/>
            <person name="Necula S."/>
            <person name="Nonaka M."/>
            <person name="Putnam N."/>
            <person name="Rash S."/>
            <person name="Saiga H."/>
            <person name="Satake M."/>
            <person name="Terry A."/>
            <person name="Yamada L."/>
            <person name="Wang H.G."/>
            <person name="Awazu S."/>
            <person name="Azumi K."/>
            <person name="Boore J."/>
            <person name="Branno M."/>
            <person name="Chin-Bow S."/>
            <person name="DeSantis R."/>
            <person name="Doyle S."/>
            <person name="Francino P."/>
            <person name="Keys D.N."/>
            <person name="Haga S."/>
            <person name="Hayashi H."/>
            <person name="Hino K."/>
            <person name="Imai K.S."/>
            <person name="Inaba K."/>
            <person name="Kano S."/>
            <person name="Kobayashi K."/>
            <person name="Kobayashi M."/>
            <person name="Lee B.I."/>
            <person name="Makabe K.W."/>
            <person name="Manohar C."/>
            <person name="Matassi G."/>
            <person name="Medina M."/>
            <person name="Mochizuki Y."/>
            <person name="Mount S."/>
            <person name="Morishita T."/>
            <person name="Miura S."/>
            <person name="Nakayama A."/>
            <person name="Nishizaka S."/>
            <person name="Nomoto H."/>
            <person name="Ohta F."/>
            <person name="Oishi K."/>
            <person name="Rigoutsos I."/>
            <person name="Sano M."/>
            <person name="Sasaki A."/>
            <person name="Sasakura Y."/>
            <person name="Shoguchi E."/>
            <person name="Shin-i T."/>
            <person name="Spagnuolo A."/>
            <person name="Stainier D."/>
            <person name="Suzuki M.M."/>
            <person name="Tassy O."/>
            <person name="Takatori N."/>
            <person name="Tokuoka M."/>
            <person name="Yagi K."/>
            <person name="Yoshizaki F."/>
            <person name="Wada S."/>
            <person name="Zhang C."/>
            <person name="Hyatt P.D."/>
            <person name="Larimer F."/>
            <person name="Detter C."/>
            <person name="Doggett N."/>
            <person name="Glavina T."/>
            <person name="Hawkins T."/>
            <person name="Richardson P."/>
            <person name="Lucas S."/>
            <person name="Kohara Y."/>
            <person name="Levine M."/>
            <person name="Satoh N."/>
            <person name="Rokhsar D.S."/>
        </authorList>
    </citation>
    <scope>NUCLEOTIDE SEQUENCE [LARGE SCALE GENOMIC DNA]</scope>
</reference>
<dbReference type="Proteomes" id="UP000008144">
    <property type="component" value="Unassembled WGS sequence"/>
</dbReference>
<evidence type="ECO:0000256" key="1">
    <source>
        <dbReference type="ARBA" id="ARBA00004479"/>
    </source>
</evidence>
<proteinExistence type="predicted"/>
<dbReference type="InterPro" id="IPR001170">
    <property type="entry name" value="ANPR/GUC"/>
</dbReference>
<dbReference type="Pfam" id="PF01094">
    <property type="entry name" value="ANF_receptor"/>
    <property type="match status" value="1"/>
</dbReference>
<feature type="signal peptide" evidence="8">
    <location>
        <begin position="1"/>
        <end position="18"/>
    </location>
</feature>
<evidence type="ECO:0000256" key="6">
    <source>
        <dbReference type="ARBA" id="ARBA00023170"/>
    </source>
</evidence>
<keyword evidence="7" id="KW-0325">Glycoprotein</keyword>
<feature type="domain" description="Receptor ligand binding region" evidence="9">
    <location>
        <begin position="51"/>
        <end position="411"/>
    </location>
</feature>
<dbReference type="GeneTree" id="ENSGT00440000033872"/>
<evidence type="ECO:0000256" key="7">
    <source>
        <dbReference type="ARBA" id="ARBA00023180"/>
    </source>
</evidence>
<gene>
    <name evidence="10" type="primary">LOC100178228</name>
</gene>
<dbReference type="PRINTS" id="PR00255">
    <property type="entry name" value="NATPEPTIDER"/>
</dbReference>
<keyword evidence="6" id="KW-0675">Receptor</keyword>
<evidence type="ECO:0000259" key="9">
    <source>
        <dbReference type="Pfam" id="PF01094"/>
    </source>
</evidence>
<keyword evidence="4" id="KW-1133">Transmembrane helix</keyword>
<dbReference type="InterPro" id="IPR028082">
    <property type="entry name" value="Peripla_BP_I"/>
</dbReference>
<keyword evidence="3 8" id="KW-0732">Signal</keyword>
<dbReference type="GO" id="GO:0016020">
    <property type="term" value="C:membrane"/>
    <property type="evidence" value="ECO:0007669"/>
    <property type="project" value="UniProtKB-SubCell"/>
</dbReference>
<evidence type="ECO:0000313" key="10">
    <source>
        <dbReference type="Ensembl" id="ENSCINP00000034873.1"/>
    </source>
</evidence>
<reference evidence="10" key="3">
    <citation type="submission" date="2025-09" db="UniProtKB">
        <authorList>
            <consortium name="Ensembl"/>
        </authorList>
    </citation>
    <scope>IDENTIFICATION</scope>
</reference>
<evidence type="ECO:0000256" key="8">
    <source>
        <dbReference type="SAM" id="SignalP"/>
    </source>
</evidence>
<dbReference type="SUPFAM" id="SSF53822">
    <property type="entry name" value="Periplasmic binding protein-like I"/>
    <property type="match status" value="1"/>
</dbReference>
<evidence type="ECO:0000256" key="3">
    <source>
        <dbReference type="ARBA" id="ARBA00022729"/>
    </source>
</evidence>